<keyword evidence="5" id="KW-1185">Reference proteome</keyword>
<dbReference type="Proteomes" id="UP001199916">
    <property type="component" value="Unassembled WGS sequence"/>
</dbReference>
<evidence type="ECO:0000256" key="2">
    <source>
        <dbReference type="PROSITE-ProRule" id="PRU00335"/>
    </source>
</evidence>
<evidence type="ECO:0000313" key="5">
    <source>
        <dbReference type="Proteomes" id="UP001199916"/>
    </source>
</evidence>
<dbReference type="Gene3D" id="1.10.10.60">
    <property type="entry name" value="Homeodomain-like"/>
    <property type="match status" value="1"/>
</dbReference>
<dbReference type="PROSITE" id="PS50977">
    <property type="entry name" value="HTH_TETR_2"/>
    <property type="match status" value="1"/>
</dbReference>
<protein>
    <submittedName>
        <fullName evidence="4">TetR/AcrR family transcriptional regulator</fullName>
    </submittedName>
</protein>
<sequence>MEEILSEKKKHILLSAMKLFATKGYVQTTMQEVAQFCKMSKGSVYQHYTSKEELLFSIFKYYFKLINDQLQLVMREQSLSPRERLVKQIEVIFTLSQQYPEFLTMQMRENASFSNKDIEQFIEKANAAHLQMFTDNINSIYGESFAPYSLEMALLLSSMISTYNSIMLLEKVSLSIEMLSDYIVRMVDYAAEGLIQERPEPLLSQEVWPRMELIASSEHSKSIHPLVLVKQVREQLTRLTLPAKSMQDALDSVAILEKELMEVQPRRVILLGMIANLRGIEEIGEELNGMAKALAQSLEHMSITPISGGEA</sequence>
<gene>
    <name evidence="4" type="ORF">LQV63_11455</name>
</gene>
<dbReference type="InterPro" id="IPR050624">
    <property type="entry name" value="HTH-type_Tx_Regulator"/>
</dbReference>
<dbReference type="PRINTS" id="PR00455">
    <property type="entry name" value="HTHTETR"/>
</dbReference>
<evidence type="ECO:0000259" key="3">
    <source>
        <dbReference type="PROSITE" id="PS50977"/>
    </source>
</evidence>
<proteinExistence type="predicted"/>
<comment type="caution">
    <text evidence="4">The sequence shown here is derived from an EMBL/GenBank/DDBJ whole genome shotgun (WGS) entry which is preliminary data.</text>
</comment>
<accession>A0ABS8YHH4</accession>
<dbReference type="PANTHER" id="PTHR43479">
    <property type="entry name" value="ACREF/ENVCD OPERON REPRESSOR-RELATED"/>
    <property type="match status" value="1"/>
</dbReference>
<dbReference type="SUPFAM" id="SSF46689">
    <property type="entry name" value="Homeodomain-like"/>
    <property type="match status" value="1"/>
</dbReference>
<dbReference type="InterPro" id="IPR001647">
    <property type="entry name" value="HTH_TetR"/>
</dbReference>
<evidence type="ECO:0000256" key="1">
    <source>
        <dbReference type="ARBA" id="ARBA00023125"/>
    </source>
</evidence>
<dbReference type="Gene3D" id="1.10.357.10">
    <property type="entry name" value="Tetracycline Repressor, domain 2"/>
    <property type="match status" value="1"/>
</dbReference>
<evidence type="ECO:0000313" key="4">
    <source>
        <dbReference type="EMBL" id="MCE5169928.1"/>
    </source>
</evidence>
<dbReference type="RefSeq" id="WP_233696799.1">
    <property type="nucleotide sequence ID" value="NZ_JAJNBZ010000007.1"/>
</dbReference>
<dbReference type="Pfam" id="PF00440">
    <property type="entry name" value="TetR_N"/>
    <property type="match status" value="1"/>
</dbReference>
<dbReference type="EMBL" id="JAJNBZ010000007">
    <property type="protein sequence ID" value="MCE5169928.1"/>
    <property type="molecule type" value="Genomic_DNA"/>
</dbReference>
<dbReference type="PANTHER" id="PTHR43479:SF22">
    <property type="entry name" value="TRANSCRIPTIONAL REGULATOR, TETR FAMILY"/>
    <property type="match status" value="1"/>
</dbReference>
<keyword evidence="1 2" id="KW-0238">DNA-binding</keyword>
<feature type="domain" description="HTH tetR-type" evidence="3">
    <location>
        <begin position="6"/>
        <end position="66"/>
    </location>
</feature>
<feature type="DNA-binding region" description="H-T-H motif" evidence="2">
    <location>
        <begin position="29"/>
        <end position="48"/>
    </location>
</feature>
<organism evidence="4 5">
    <name type="scientific">Paenibacillus profundus</name>
    <dbReference type="NCBI Taxonomy" id="1173085"/>
    <lineage>
        <taxon>Bacteria</taxon>
        <taxon>Bacillati</taxon>
        <taxon>Bacillota</taxon>
        <taxon>Bacilli</taxon>
        <taxon>Bacillales</taxon>
        <taxon>Paenibacillaceae</taxon>
        <taxon>Paenibacillus</taxon>
    </lineage>
</organism>
<name>A0ABS8YHH4_9BACL</name>
<reference evidence="4 5" key="1">
    <citation type="submission" date="2021-11" db="EMBL/GenBank/DDBJ databases">
        <title>Draft genome sequence of Paenibacillus profundus YoMME, a new Gram-positive bacteria with exoelectrogenic properties.</title>
        <authorList>
            <person name="Hubenova Y."/>
            <person name="Hubenova E."/>
            <person name="Manasiev Y."/>
            <person name="Peykov S."/>
            <person name="Mitov M."/>
        </authorList>
    </citation>
    <scope>NUCLEOTIDE SEQUENCE [LARGE SCALE GENOMIC DNA]</scope>
    <source>
        <strain evidence="4 5">YoMME</strain>
    </source>
</reference>
<dbReference type="InterPro" id="IPR009057">
    <property type="entry name" value="Homeodomain-like_sf"/>
</dbReference>